<evidence type="ECO:0000256" key="1">
    <source>
        <dbReference type="SAM" id="MobiDB-lite"/>
    </source>
</evidence>
<feature type="region of interest" description="Disordered" evidence="1">
    <location>
        <begin position="44"/>
        <end position="77"/>
    </location>
</feature>
<sequence length="121" mass="12581">MLRPVRPGLLRPADAAQLPKGLRGRRLPISPHLVLWPRAQRRLSGSENPRGIFSPTAAPLSGQHGQPLGLSTRTGEVLSPELGSGARPCCCGAVDSVVPGSCCSAPDSPDGCAHDAFRVEG</sequence>
<dbReference type="EMBL" id="JANPWB010000013">
    <property type="protein sequence ID" value="KAJ1109423.1"/>
    <property type="molecule type" value="Genomic_DNA"/>
</dbReference>
<protein>
    <submittedName>
        <fullName evidence="2">Uncharacterized protein</fullName>
    </submittedName>
</protein>
<reference evidence="2" key="1">
    <citation type="journal article" date="2022" name="bioRxiv">
        <title>Sequencing and chromosome-scale assembly of the giantPleurodeles waltlgenome.</title>
        <authorList>
            <person name="Brown T."/>
            <person name="Elewa A."/>
            <person name="Iarovenko S."/>
            <person name="Subramanian E."/>
            <person name="Araus A.J."/>
            <person name="Petzold A."/>
            <person name="Susuki M."/>
            <person name="Suzuki K.-i.T."/>
            <person name="Hayashi T."/>
            <person name="Toyoda A."/>
            <person name="Oliveira C."/>
            <person name="Osipova E."/>
            <person name="Leigh N.D."/>
            <person name="Simon A."/>
            <person name="Yun M.H."/>
        </authorList>
    </citation>
    <scope>NUCLEOTIDE SEQUENCE</scope>
    <source>
        <strain evidence="2">20211129_DDA</strain>
        <tissue evidence="2">Liver</tissue>
    </source>
</reference>
<gene>
    <name evidence="2" type="ORF">NDU88_006784</name>
</gene>
<evidence type="ECO:0000313" key="3">
    <source>
        <dbReference type="Proteomes" id="UP001066276"/>
    </source>
</evidence>
<keyword evidence="3" id="KW-1185">Reference proteome</keyword>
<accession>A0AAV7N8C1</accession>
<evidence type="ECO:0000313" key="2">
    <source>
        <dbReference type="EMBL" id="KAJ1109423.1"/>
    </source>
</evidence>
<dbReference type="Proteomes" id="UP001066276">
    <property type="component" value="Chromosome 9"/>
</dbReference>
<name>A0AAV7N8C1_PLEWA</name>
<dbReference type="AlphaFoldDB" id="A0AAV7N8C1"/>
<proteinExistence type="predicted"/>
<organism evidence="2 3">
    <name type="scientific">Pleurodeles waltl</name>
    <name type="common">Iberian ribbed newt</name>
    <dbReference type="NCBI Taxonomy" id="8319"/>
    <lineage>
        <taxon>Eukaryota</taxon>
        <taxon>Metazoa</taxon>
        <taxon>Chordata</taxon>
        <taxon>Craniata</taxon>
        <taxon>Vertebrata</taxon>
        <taxon>Euteleostomi</taxon>
        <taxon>Amphibia</taxon>
        <taxon>Batrachia</taxon>
        <taxon>Caudata</taxon>
        <taxon>Salamandroidea</taxon>
        <taxon>Salamandridae</taxon>
        <taxon>Pleurodelinae</taxon>
        <taxon>Pleurodeles</taxon>
    </lineage>
</organism>
<comment type="caution">
    <text evidence="2">The sequence shown here is derived from an EMBL/GenBank/DDBJ whole genome shotgun (WGS) entry which is preliminary data.</text>
</comment>